<dbReference type="PIRSF" id="PIRSF001426">
    <property type="entry name" value="NHase_alpha"/>
    <property type="match status" value="1"/>
</dbReference>
<dbReference type="Proteomes" id="UP000400981">
    <property type="component" value="Unassembled WGS sequence"/>
</dbReference>
<dbReference type="InterPro" id="IPR036648">
    <property type="entry name" value="CN_Hdrase_a/SCN_Hdrase_g_sf"/>
</dbReference>
<evidence type="ECO:0000259" key="4">
    <source>
        <dbReference type="Pfam" id="PF02979"/>
    </source>
</evidence>
<dbReference type="EC" id="4.2.1.84" evidence="5"/>
<name>A0A5E4U5H7_9BURK</name>
<accession>A0A5E4U5H7</accession>
<dbReference type="Gene3D" id="3.90.330.10">
    <property type="entry name" value="Nitrile hydratase alpha /Thiocyanate hydrolase gamma"/>
    <property type="match status" value="1"/>
</dbReference>
<feature type="binding site" evidence="3">
    <location>
        <position position="111"/>
    </location>
    <ligand>
        <name>Fe(3+)</name>
        <dbReference type="ChEBI" id="CHEBI:29034"/>
    </ligand>
</feature>
<dbReference type="InterPro" id="IPR023900">
    <property type="entry name" value="CN_Hdrtase_asu/SCN_Hdrlase_gsu"/>
</dbReference>
<protein>
    <submittedName>
        <fullName evidence="5">Cobalt-containing nitrile hydratase subunit alpha</fullName>
        <ecNumber evidence="5">4.2.1.84</ecNumber>
    </submittedName>
</protein>
<dbReference type="InterPro" id="IPR004232">
    <property type="entry name" value="CN_Hdrtase_a/SCN_Hdrlase_g"/>
</dbReference>
<keyword evidence="6" id="KW-1185">Reference proteome</keyword>
<comment type="similarity">
    <text evidence="1">Belongs to the nitrile hydratase subunit alpha family.</text>
</comment>
<keyword evidence="3" id="KW-0408">Iron</keyword>
<dbReference type="GO" id="GO:0018822">
    <property type="term" value="F:nitrile hydratase activity"/>
    <property type="evidence" value="ECO:0007669"/>
    <property type="project" value="UniProtKB-EC"/>
</dbReference>
<evidence type="ECO:0000313" key="6">
    <source>
        <dbReference type="Proteomes" id="UP000400981"/>
    </source>
</evidence>
<gene>
    <name evidence="5" type="ORF">PEP31012_01819</name>
</gene>
<evidence type="ECO:0000256" key="2">
    <source>
        <dbReference type="ARBA" id="ARBA00022723"/>
    </source>
</evidence>
<proteinExistence type="inferred from homology"/>
<reference evidence="5 6" key="1">
    <citation type="submission" date="2019-08" db="EMBL/GenBank/DDBJ databases">
        <authorList>
            <person name="Peeters C."/>
        </authorList>
    </citation>
    <scope>NUCLEOTIDE SEQUENCE [LARGE SCALE GENOMIC DNA]</scope>
    <source>
        <strain evidence="5 6">LMG 31012</strain>
    </source>
</reference>
<organism evidence="5 6">
    <name type="scientific">Pandoraea eparura</name>
    <dbReference type="NCBI Taxonomy" id="2508291"/>
    <lineage>
        <taxon>Bacteria</taxon>
        <taxon>Pseudomonadati</taxon>
        <taxon>Pseudomonadota</taxon>
        <taxon>Betaproteobacteria</taxon>
        <taxon>Burkholderiales</taxon>
        <taxon>Burkholderiaceae</taxon>
        <taxon>Pandoraea</taxon>
    </lineage>
</organism>
<feature type="domain" description="Nitrile hydratase alpha/Thiocyanate hydrolase gamma" evidence="4">
    <location>
        <begin position="15"/>
        <end position="196"/>
    </location>
</feature>
<dbReference type="SUPFAM" id="SSF56209">
    <property type="entry name" value="Nitrile hydratase alpha chain"/>
    <property type="match status" value="1"/>
</dbReference>
<evidence type="ECO:0000256" key="1">
    <source>
        <dbReference type="ARBA" id="ARBA00009363"/>
    </source>
</evidence>
<feature type="binding site" evidence="3">
    <location>
        <position position="109"/>
    </location>
    <ligand>
        <name>Fe(3+)</name>
        <dbReference type="ChEBI" id="CHEBI:29034"/>
    </ligand>
</feature>
<evidence type="ECO:0000313" key="5">
    <source>
        <dbReference type="EMBL" id="VVD95310.1"/>
    </source>
</evidence>
<evidence type="ECO:0000256" key="3">
    <source>
        <dbReference type="PIRSR" id="PIRSR001426-1"/>
    </source>
</evidence>
<dbReference type="EMBL" id="CABPSH010000003">
    <property type="protein sequence ID" value="VVD95310.1"/>
    <property type="molecule type" value="Genomic_DNA"/>
</dbReference>
<feature type="binding site" evidence="3">
    <location>
        <position position="106"/>
    </location>
    <ligand>
        <name>Fe(3+)</name>
        <dbReference type="ChEBI" id="CHEBI:29034"/>
    </ligand>
</feature>
<dbReference type="OrthoDB" id="528553at2"/>
<keyword evidence="5" id="KW-0456">Lyase</keyword>
<dbReference type="AlphaFoldDB" id="A0A5E4U5H7"/>
<feature type="binding site" evidence="3">
    <location>
        <position position="110"/>
    </location>
    <ligand>
        <name>Fe(3+)</name>
        <dbReference type="ChEBI" id="CHEBI:29034"/>
    </ligand>
</feature>
<dbReference type="Pfam" id="PF02979">
    <property type="entry name" value="NHase_alpha"/>
    <property type="match status" value="1"/>
</dbReference>
<dbReference type="GO" id="GO:0046914">
    <property type="term" value="F:transition metal ion binding"/>
    <property type="evidence" value="ECO:0007669"/>
    <property type="project" value="InterPro"/>
</dbReference>
<sequence length="203" mass="22306">MSTETSYSRPLAAPEKRAEAIVGALKDKGLISDQDIAEYAAHAAQRWSADNGAKVVARAWLDDDFRARLDGDATATLAALGYSGPPQQTRIKALFNTPTLQNVVVCTQCSCTAWAVLGFPPDWYKVPEYRARAVRESRQVLRELGLELPASVQIRMWDTTADSRYFVIPVRPEGTDGWGEKQLSEIVTQDCMIGVANPIVPPL</sequence>
<keyword evidence="2 3" id="KW-0479">Metal-binding</keyword>